<dbReference type="PANTHER" id="PTHR35526:SF3">
    <property type="entry name" value="ANTI-SIGMA-F FACTOR RSBW"/>
    <property type="match status" value="1"/>
</dbReference>
<dbReference type="InterPro" id="IPR050267">
    <property type="entry name" value="Anti-sigma-factor_SerPK"/>
</dbReference>
<dbReference type="SUPFAM" id="SSF55874">
    <property type="entry name" value="ATPase domain of HSP90 chaperone/DNA topoisomerase II/histidine kinase"/>
    <property type="match status" value="1"/>
</dbReference>
<dbReference type="InterPro" id="IPR036890">
    <property type="entry name" value="HATPase_C_sf"/>
</dbReference>
<protein>
    <submittedName>
        <fullName evidence="3">ATP-binding protein</fullName>
    </submittedName>
</protein>
<feature type="domain" description="Histidine kinase/HSP90-like ATPase" evidence="2">
    <location>
        <begin position="15"/>
        <end position="142"/>
    </location>
</feature>
<keyword evidence="1" id="KW-0418">Kinase</keyword>
<dbReference type="EMBL" id="JADEWZ010000015">
    <property type="protein sequence ID" value="MBE9116576.1"/>
    <property type="molecule type" value="Genomic_DNA"/>
</dbReference>
<dbReference type="InterPro" id="IPR003594">
    <property type="entry name" value="HATPase_dom"/>
</dbReference>
<dbReference type="GO" id="GO:0004674">
    <property type="term" value="F:protein serine/threonine kinase activity"/>
    <property type="evidence" value="ECO:0007669"/>
    <property type="project" value="UniProtKB-KW"/>
</dbReference>
<dbReference type="Gene3D" id="3.30.565.10">
    <property type="entry name" value="Histidine kinase-like ATPase, C-terminal domain"/>
    <property type="match status" value="1"/>
</dbReference>
<dbReference type="RefSeq" id="WP_194029663.1">
    <property type="nucleotide sequence ID" value="NZ_JADEWZ010000015.1"/>
</dbReference>
<keyword evidence="1" id="KW-0808">Transferase</keyword>
<dbReference type="Proteomes" id="UP000654482">
    <property type="component" value="Unassembled WGS sequence"/>
</dbReference>
<sequence>MQQPTPNEHFKLQLPTELEALPQALQWFEKIALPLLPQQAYWQCQVALAEGFTNVVRHAHQGLPPTTSIDLEILLWDRCFEIRIWDWGKPFDLKAKLQELNPNNLNDPFYEGGRGLMFIQKLTDELHYCRQADKRNCLTMRKGLI</sequence>
<keyword evidence="3" id="KW-0067">ATP-binding</keyword>
<accession>A0A8J7DZK1</accession>
<dbReference type="GO" id="GO:0005524">
    <property type="term" value="F:ATP binding"/>
    <property type="evidence" value="ECO:0007669"/>
    <property type="project" value="UniProtKB-KW"/>
</dbReference>
<proteinExistence type="predicted"/>
<gene>
    <name evidence="3" type="ORF">IQ249_11760</name>
</gene>
<organism evidence="3 4">
    <name type="scientific">Lusitaniella coriacea LEGE 07157</name>
    <dbReference type="NCBI Taxonomy" id="945747"/>
    <lineage>
        <taxon>Bacteria</taxon>
        <taxon>Bacillati</taxon>
        <taxon>Cyanobacteriota</taxon>
        <taxon>Cyanophyceae</taxon>
        <taxon>Spirulinales</taxon>
        <taxon>Lusitaniellaceae</taxon>
        <taxon>Lusitaniella</taxon>
    </lineage>
</organism>
<dbReference type="PANTHER" id="PTHR35526">
    <property type="entry name" value="ANTI-SIGMA-F FACTOR RSBW-RELATED"/>
    <property type="match status" value="1"/>
</dbReference>
<keyword evidence="1" id="KW-0723">Serine/threonine-protein kinase</keyword>
<dbReference type="Pfam" id="PF13581">
    <property type="entry name" value="HATPase_c_2"/>
    <property type="match status" value="1"/>
</dbReference>
<reference evidence="3" key="1">
    <citation type="submission" date="2020-10" db="EMBL/GenBank/DDBJ databases">
        <authorList>
            <person name="Castelo-Branco R."/>
            <person name="Eusebio N."/>
            <person name="Adriana R."/>
            <person name="Vieira A."/>
            <person name="Brugerolle De Fraissinette N."/>
            <person name="Rezende De Castro R."/>
            <person name="Schneider M.P."/>
            <person name="Vasconcelos V."/>
            <person name="Leao P.N."/>
        </authorList>
    </citation>
    <scope>NUCLEOTIDE SEQUENCE</scope>
    <source>
        <strain evidence="3">LEGE 07157</strain>
    </source>
</reference>
<evidence type="ECO:0000256" key="1">
    <source>
        <dbReference type="ARBA" id="ARBA00022527"/>
    </source>
</evidence>
<evidence type="ECO:0000313" key="4">
    <source>
        <dbReference type="Proteomes" id="UP000654482"/>
    </source>
</evidence>
<keyword evidence="3" id="KW-0547">Nucleotide-binding</keyword>
<keyword evidence="4" id="KW-1185">Reference proteome</keyword>
<evidence type="ECO:0000259" key="2">
    <source>
        <dbReference type="Pfam" id="PF13581"/>
    </source>
</evidence>
<dbReference type="AlphaFoldDB" id="A0A8J7DZK1"/>
<evidence type="ECO:0000313" key="3">
    <source>
        <dbReference type="EMBL" id="MBE9116576.1"/>
    </source>
</evidence>
<dbReference type="CDD" id="cd16936">
    <property type="entry name" value="HATPase_RsbW-like"/>
    <property type="match status" value="1"/>
</dbReference>
<comment type="caution">
    <text evidence="3">The sequence shown here is derived from an EMBL/GenBank/DDBJ whole genome shotgun (WGS) entry which is preliminary data.</text>
</comment>
<name>A0A8J7DZK1_9CYAN</name>